<protein>
    <submittedName>
        <fullName evidence="3">DUF4405 domain-containing protein</fullName>
    </submittedName>
</protein>
<evidence type="ECO:0000313" key="3">
    <source>
        <dbReference type="EMBL" id="HHO57901.1"/>
    </source>
</evidence>
<dbReference type="InterPro" id="IPR025517">
    <property type="entry name" value="DUF4405"/>
</dbReference>
<name>A0A7C5SSP6_9DEIN</name>
<feature type="transmembrane region" description="Helical" evidence="1">
    <location>
        <begin position="108"/>
        <end position="127"/>
    </location>
</feature>
<dbReference type="Proteomes" id="UP000886105">
    <property type="component" value="Unassembled WGS sequence"/>
</dbReference>
<feature type="transmembrane region" description="Helical" evidence="1">
    <location>
        <begin position="66"/>
        <end position="87"/>
    </location>
</feature>
<keyword evidence="1" id="KW-0812">Transmembrane</keyword>
<dbReference type="EMBL" id="DRNZ01000123">
    <property type="protein sequence ID" value="HHO57901.1"/>
    <property type="molecule type" value="Genomic_DNA"/>
</dbReference>
<dbReference type="Pfam" id="PF14358">
    <property type="entry name" value="DUF4405"/>
    <property type="match status" value="1"/>
</dbReference>
<keyword evidence="1" id="KW-0472">Membrane</keyword>
<sequence length="142" mass="16085">MQTVSRHIPAARRRAFQWRAWVTLVLLGTATWLAISGVVLYLAPSGRVAKTVDWRLLWLAKEQWEALHTVFGFVFLVLAGVHLKYNGRSILAYQRRRAAEVAQVRREAAWASLALLLVTLAAVYDWAPVRQVMAWSEGMNAV</sequence>
<gene>
    <name evidence="3" type="ORF">ENJ85_01880</name>
</gene>
<feature type="transmembrane region" description="Helical" evidence="1">
    <location>
        <begin position="21"/>
        <end position="43"/>
    </location>
</feature>
<feature type="domain" description="Flavinylation-associated cytochrome" evidence="2">
    <location>
        <begin position="21"/>
        <end position="86"/>
    </location>
</feature>
<keyword evidence="1" id="KW-1133">Transmembrane helix</keyword>
<comment type="caution">
    <text evidence="3">The sequence shown here is derived from an EMBL/GenBank/DDBJ whole genome shotgun (WGS) entry which is preliminary data.</text>
</comment>
<organism evidence="3">
    <name type="scientific">Oceanithermus profundus</name>
    <dbReference type="NCBI Taxonomy" id="187137"/>
    <lineage>
        <taxon>Bacteria</taxon>
        <taxon>Thermotogati</taxon>
        <taxon>Deinococcota</taxon>
        <taxon>Deinococci</taxon>
        <taxon>Thermales</taxon>
        <taxon>Thermaceae</taxon>
        <taxon>Oceanithermus</taxon>
    </lineage>
</organism>
<dbReference type="AlphaFoldDB" id="A0A7C5SSP6"/>
<reference evidence="3" key="1">
    <citation type="journal article" date="2020" name="mSystems">
        <title>Genome- and Community-Level Interaction Insights into Carbon Utilization and Element Cycling Functions of Hydrothermarchaeota in Hydrothermal Sediment.</title>
        <authorList>
            <person name="Zhou Z."/>
            <person name="Liu Y."/>
            <person name="Xu W."/>
            <person name="Pan J."/>
            <person name="Luo Z.H."/>
            <person name="Li M."/>
        </authorList>
    </citation>
    <scope>NUCLEOTIDE SEQUENCE [LARGE SCALE GENOMIC DNA]</scope>
    <source>
        <strain evidence="3">HyVt-523</strain>
    </source>
</reference>
<accession>A0A7C5SSP6</accession>
<evidence type="ECO:0000259" key="2">
    <source>
        <dbReference type="Pfam" id="PF14358"/>
    </source>
</evidence>
<proteinExistence type="predicted"/>
<evidence type="ECO:0000256" key="1">
    <source>
        <dbReference type="SAM" id="Phobius"/>
    </source>
</evidence>